<dbReference type="OrthoDB" id="5464935at2"/>
<dbReference type="KEGG" id="paur:FGL86_14810"/>
<dbReference type="SUPFAM" id="SSF56112">
    <property type="entry name" value="Protein kinase-like (PK-like)"/>
    <property type="match status" value="1"/>
</dbReference>
<evidence type="ECO:0000313" key="1">
    <source>
        <dbReference type="EMBL" id="QEA40225.1"/>
    </source>
</evidence>
<gene>
    <name evidence="1" type="ORF">FGL86_14810</name>
</gene>
<dbReference type="InterPro" id="IPR011009">
    <property type="entry name" value="Kinase-like_dom_sf"/>
</dbReference>
<evidence type="ECO:0008006" key="3">
    <source>
        <dbReference type="Google" id="ProtNLM"/>
    </source>
</evidence>
<reference evidence="1 2" key="1">
    <citation type="submission" date="2019-06" db="EMBL/GenBank/DDBJ databases">
        <title>Genome analyses of bacteria isolated from kimchi.</title>
        <authorList>
            <person name="Lee S."/>
            <person name="Ahn S."/>
            <person name="Roh S."/>
        </authorList>
    </citation>
    <scope>NUCLEOTIDE SEQUENCE [LARGE SCALE GENOMIC DNA]</scope>
    <source>
        <strain evidence="1 2">CBA4606</strain>
    </source>
</reference>
<keyword evidence="2" id="KW-1185">Reference proteome</keyword>
<name>A0A5B8SXE2_9GAMM</name>
<organism evidence="1 2">
    <name type="scientific">Pistricoccus aurantiacus</name>
    <dbReference type="NCBI Taxonomy" id="1883414"/>
    <lineage>
        <taxon>Bacteria</taxon>
        <taxon>Pseudomonadati</taxon>
        <taxon>Pseudomonadota</taxon>
        <taxon>Gammaproteobacteria</taxon>
        <taxon>Oceanospirillales</taxon>
        <taxon>Halomonadaceae</taxon>
        <taxon>Pistricoccus</taxon>
    </lineage>
</organism>
<accession>A0A5B8SXE2</accession>
<proteinExistence type="predicted"/>
<sequence>MQLIQSGKYSMVYFDPEKDHFIKTFHPKPFDKLRYALGIRPHPGHNFARIAARLAALDIASPTIVEARKYRLVTENVHGAPLKQLILESEALQTRYLDILVAYYRHDIHCRGLHTDNFLVRDGQVFAIDLDAYKAPRFFKYAKREFLDCLKRSLKGSEAFLFQRLLARLGLDSDYRPIETRT</sequence>
<dbReference type="RefSeq" id="WP_147185363.1">
    <property type="nucleotide sequence ID" value="NZ_CP042382.1"/>
</dbReference>
<evidence type="ECO:0000313" key="2">
    <source>
        <dbReference type="Proteomes" id="UP000321272"/>
    </source>
</evidence>
<protein>
    <recommendedName>
        <fullName evidence="3">Toluene tolerance protein</fullName>
    </recommendedName>
</protein>
<dbReference type="AlphaFoldDB" id="A0A5B8SXE2"/>
<dbReference type="Proteomes" id="UP000321272">
    <property type="component" value="Chromosome"/>
</dbReference>
<dbReference type="EMBL" id="CP042382">
    <property type="protein sequence ID" value="QEA40225.1"/>
    <property type="molecule type" value="Genomic_DNA"/>
</dbReference>